<sequence length="133" mass="14769">LHPRTCAEAHAFHDVSSGPTYLDVDGSRSLYSSVAVCLNGTTIVPHDMPNATVIRSSDEPTDAMFIVSYRDFTAEKLARLIQNSRSCHQQLYYVCSHAALGFDSKRTWFQVAVGNRTVRQIGRVPNSCPCMDM</sequence>
<gene>
    <name evidence="1" type="ORF">GCK32_014019</name>
</gene>
<keyword evidence="2" id="KW-1185">Reference proteome</keyword>
<proteinExistence type="predicted"/>
<comment type="caution">
    <text evidence="1">The sequence shown here is derived from an EMBL/GenBank/DDBJ whole genome shotgun (WGS) entry which is preliminary data.</text>
</comment>
<name>A0AAN8IDC2_TRICO</name>
<protein>
    <submittedName>
        <fullName evidence="1">Uncharacterized protein</fullName>
    </submittedName>
</protein>
<dbReference type="Proteomes" id="UP001331761">
    <property type="component" value="Unassembled WGS sequence"/>
</dbReference>
<dbReference type="Gene3D" id="2.60.120.1000">
    <property type="match status" value="1"/>
</dbReference>
<reference evidence="1 2" key="1">
    <citation type="submission" date="2019-10" db="EMBL/GenBank/DDBJ databases">
        <title>Assembly and Annotation for the nematode Trichostrongylus colubriformis.</title>
        <authorList>
            <person name="Martin J."/>
        </authorList>
    </citation>
    <scope>NUCLEOTIDE SEQUENCE [LARGE SCALE GENOMIC DNA]</scope>
    <source>
        <strain evidence="1">G859</strain>
        <tissue evidence="1">Whole worm</tissue>
    </source>
</reference>
<evidence type="ECO:0000313" key="2">
    <source>
        <dbReference type="Proteomes" id="UP001331761"/>
    </source>
</evidence>
<dbReference type="EMBL" id="WIXE01025267">
    <property type="protein sequence ID" value="KAK5964863.1"/>
    <property type="molecule type" value="Genomic_DNA"/>
</dbReference>
<accession>A0AAN8IDC2</accession>
<evidence type="ECO:0000313" key="1">
    <source>
        <dbReference type="EMBL" id="KAK5964863.1"/>
    </source>
</evidence>
<feature type="non-terminal residue" evidence="1">
    <location>
        <position position="1"/>
    </location>
</feature>
<organism evidence="1 2">
    <name type="scientific">Trichostrongylus colubriformis</name>
    <name type="common">Black scour worm</name>
    <dbReference type="NCBI Taxonomy" id="6319"/>
    <lineage>
        <taxon>Eukaryota</taxon>
        <taxon>Metazoa</taxon>
        <taxon>Ecdysozoa</taxon>
        <taxon>Nematoda</taxon>
        <taxon>Chromadorea</taxon>
        <taxon>Rhabditida</taxon>
        <taxon>Rhabditina</taxon>
        <taxon>Rhabditomorpha</taxon>
        <taxon>Strongyloidea</taxon>
        <taxon>Trichostrongylidae</taxon>
        <taxon>Trichostrongylus</taxon>
    </lineage>
</organism>
<feature type="non-terminal residue" evidence="1">
    <location>
        <position position="133"/>
    </location>
</feature>
<dbReference type="AlphaFoldDB" id="A0AAN8IDC2"/>